<dbReference type="EMBL" id="MT631599">
    <property type="protein sequence ID" value="QNO54968.1"/>
    <property type="molecule type" value="Genomic_DNA"/>
</dbReference>
<gene>
    <name evidence="2" type="ORF">MCEIKFBD_00029</name>
</gene>
<dbReference type="InterPro" id="IPR002871">
    <property type="entry name" value="NIF_FeS_clus_asmbl_NifU_N"/>
</dbReference>
<reference evidence="2" key="1">
    <citation type="submission" date="2020-06" db="EMBL/GenBank/DDBJ databases">
        <title>Unique genomic features of the anaerobic methanotrophic archaea.</title>
        <authorList>
            <person name="Chadwick G.L."/>
            <person name="Skennerton C.T."/>
            <person name="Laso-Perez R."/>
            <person name="Leu A.O."/>
            <person name="Speth D.R."/>
            <person name="Yu H."/>
            <person name="Morgan-Lang C."/>
            <person name="Hatzenpichler R."/>
            <person name="Goudeau D."/>
            <person name="Malmstrom R."/>
            <person name="Brazelton W.J."/>
            <person name="Woyke T."/>
            <person name="Hallam S.J."/>
            <person name="Tyson G.W."/>
            <person name="Wegener G."/>
            <person name="Boetius A."/>
            <person name="Orphan V."/>
        </authorList>
    </citation>
    <scope>NUCLEOTIDE SEQUENCE</scope>
</reference>
<organism evidence="2">
    <name type="scientific">Candidatus Methanophaga sp. ANME-1 ERB7</name>
    <dbReference type="NCBI Taxonomy" id="2759913"/>
    <lineage>
        <taxon>Archaea</taxon>
        <taxon>Methanobacteriati</taxon>
        <taxon>Methanobacteriota</taxon>
        <taxon>Stenosarchaea group</taxon>
        <taxon>Methanomicrobia</taxon>
        <taxon>Candidatus Methanophagales</taxon>
        <taxon>Candidatus Methanophagaceae</taxon>
        <taxon>Candidatus Methanophaga</taxon>
    </lineage>
</organism>
<dbReference type="Gene3D" id="3.90.1010.10">
    <property type="match status" value="1"/>
</dbReference>
<dbReference type="Pfam" id="PF01592">
    <property type="entry name" value="NifU_N"/>
    <property type="match status" value="1"/>
</dbReference>
<sequence>MEKIAEKNETSDFDELTKEMEEEILEEERGIYSEKTLEEAYNPKNVGELEAPSGALGGLPEENIHCSVLAMDTLRAALEDYKSKNKNKNKNKKRNKK</sequence>
<dbReference type="AlphaFoldDB" id="A0A7G9Z3Y4"/>
<dbReference type="GO" id="GO:0051536">
    <property type="term" value="F:iron-sulfur cluster binding"/>
    <property type="evidence" value="ECO:0007669"/>
    <property type="project" value="InterPro"/>
</dbReference>
<accession>A0A7G9Z3Y4</accession>
<evidence type="ECO:0000259" key="1">
    <source>
        <dbReference type="Pfam" id="PF01592"/>
    </source>
</evidence>
<evidence type="ECO:0000313" key="2">
    <source>
        <dbReference type="EMBL" id="QNO54968.1"/>
    </source>
</evidence>
<name>A0A7G9Z3Y4_9EURY</name>
<feature type="domain" description="NIF system FeS cluster assembly NifU N-terminal" evidence="1">
    <location>
        <begin position="55"/>
        <end position="87"/>
    </location>
</feature>
<dbReference type="GO" id="GO:0005506">
    <property type="term" value="F:iron ion binding"/>
    <property type="evidence" value="ECO:0007669"/>
    <property type="project" value="InterPro"/>
</dbReference>
<protein>
    <recommendedName>
        <fullName evidence="1">NIF system FeS cluster assembly NifU N-terminal domain-containing protein</fullName>
    </recommendedName>
</protein>
<dbReference type="GO" id="GO:0016226">
    <property type="term" value="P:iron-sulfur cluster assembly"/>
    <property type="evidence" value="ECO:0007669"/>
    <property type="project" value="InterPro"/>
</dbReference>
<proteinExistence type="predicted"/>
<dbReference type="SUPFAM" id="SSF82649">
    <property type="entry name" value="SufE/NifU"/>
    <property type="match status" value="1"/>
</dbReference>